<dbReference type="EMBL" id="JAWWNJ010000017">
    <property type="protein sequence ID" value="KAK7038210.1"/>
    <property type="molecule type" value="Genomic_DNA"/>
</dbReference>
<protein>
    <submittedName>
        <fullName evidence="2">Uncharacterized protein</fullName>
    </submittedName>
</protein>
<gene>
    <name evidence="2" type="ORF">R3P38DRAFT_2696807</name>
</gene>
<accession>A0AAW0CGG4</accession>
<dbReference type="AlphaFoldDB" id="A0AAW0CGG4"/>
<evidence type="ECO:0000256" key="1">
    <source>
        <dbReference type="SAM" id="MobiDB-lite"/>
    </source>
</evidence>
<dbReference type="Proteomes" id="UP001362999">
    <property type="component" value="Unassembled WGS sequence"/>
</dbReference>
<comment type="caution">
    <text evidence="2">The sequence shown here is derived from an EMBL/GenBank/DDBJ whole genome shotgun (WGS) entry which is preliminary data.</text>
</comment>
<feature type="compositionally biased region" description="Polar residues" evidence="1">
    <location>
        <begin position="75"/>
        <end position="94"/>
    </location>
</feature>
<feature type="region of interest" description="Disordered" evidence="1">
    <location>
        <begin position="257"/>
        <end position="314"/>
    </location>
</feature>
<proteinExistence type="predicted"/>
<keyword evidence="3" id="KW-1185">Reference proteome</keyword>
<evidence type="ECO:0000313" key="2">
    <source>
        <dbReference type="EMBL" id="KAK7038210.1"/>
    </source>
</evidence>
<name>A0AAW0CGG4_9AGAR</name>
<feature type="region of interest" description="Disordered" evidence="1">
    <location>
        <begin position="1"/>
        <end position="114"/>
    </location>
</feature>
<feature type="compositionally biased region" description="Low complexity" evidence="1">
    <location>
        <begin position="290"/>
        <end position="302"/>
    </location>
</feature>
<sequence length="314" mass="33848">MARPSGSKSRPSSPSRNSETVDVAKPIPRIKPVGIIIMPPEYRLSQAEEDSPSSSSTSDERSINPSASLPDLPMGSTSGEHTLNRRITTSTTALNVKFAPLPQLAPRKRRSTAPMGIASRGAVMRRRRAGTPGFDMNGDPLPPVPPMWTAEEMQQHADRIHAERNGLSPPVRDNVEDPFLKMVKGAGKLWRKVNNNGKKPPPAGGEVKGGVVVTERPVLALLPADNTPSQEEEGGVWEEEVSNHFPLNVGQTETIVEGQFPWSATHLKPPSDENDESVSDDASAREHNLSSTEGTEEGSTAESHAESTTEGPRL</sequence>
<feature type="compositionally biased region" description="Low complexity" evidence="1">
    <location>
        <begin position="1"/>
        <end position="18"/>
    </location>
</feature>
<evidence type="ECO:0000313" key="3">
    <source>
        <dbReference type="Proteomes" id="UP001362999"/>
    </source>
</evidence>
<feature type="compositionally biased region" description="Basic and acidic residues" evidence="1">
    <location>
        <begin position="303"/>
        <end position="314"/>
    </location>
</feature>
<reference evidence="2 3" key="1">
    <citation type="journal article" date="2024" name="J Genomics">
        <title>Draft genome sequencing and assembly of Favolaschia claudopus CIRM-BRFM 2984 isolated from oak limbs.</title>
        <authorList>
            <person name="Navarro D."/>
            <person name="Drula E."/>
            <person name="Chaduli D."/>
            <person name="Cazenave R."/>
            <person name="Ahrendt S."/>
            <person name="Wang J."/>
            <person name="Lipzen A."/>
            <person name="Daum C."/>
            <person name="Barry K."/>
            <person name="Grigoriev I.V."/>
            <person name="Favel A."/>
            <person name="Rosso M.N."/>
            <person name="Martin F."/>
        </authorList>
    </citation>
    <scope>NUCLEOTIDE SEQUENCE [LARGE SCALE GENOMIC DNA]</scope>
    <source>
        <strain evidence="2 3">CIRM-BRFM 2984</strain>
    </source>
</reference>
<organism evidence="2 3">
    <name type="scientific">Favolaschia claudopus</name>
    <dbReference type="NCBI Taxonomy" id="2862362"/>
    <lineage>
        <taxon>Eukaryota</taxon>
        <taxon>Fungi</taxon>
        <taxon>Dikarya</taxon>
        <taxon>Basidiomycota</taxon>
        <taxon>Agaricomycotina</taxon>
        <taxon>Agaricomycetes</taxon>
        <taxon>Agaricomycetidae</taxon>
        <taxon>Agaricales</taxon>
        <taxon>Marasmiineae</taxon>
        <taxon>Mycenaceae</taxon>
        <taxon>Favolaschia</taxon>
    </lineage>
</organism>